<comment type="caution">
    <text evidence="1">The sequence shown here is derived from an EMBL/GenBank/DDBJ whole genome shotgun (WGS) entry which is preliminary data.</text>
</comment>
<organism evidence="1 2">
    <name type="scientific">Novipirellula caenicola</name>
    <dbReference type="NCBI Taxonomy" id="1536901"/>
    <lineage>
        <taxon>Bacteria</taxon>
        <taxon>Pseudomonadati</taxon>
        <taxon>Planctomycetota</taxon>
        <taxon>Planctomycetia</taxon>
        <taxon>Pirellulales</taxon>
        <taxon>Pirellulaceae</taxon>
        <taxon>Novipirellula</taxon>
    </lineage>
</organism>
<proteinExistence type="predicted"/>
<dbReference type="RefSeq" id="WP_345682626.1">
    <property type="nucleotide sequence ID" value="NZ_BAABRO010000002.1"/>
</dbReference>
<evidence type="ECO:0000313" key="1">
    <source>
        <dbReference type="EMBL" id="GAA5505607.1"/>
    </source>
</evidence>
<name>A0ABP9VK88_9BACT</name>
<evidence type="ECO:0000313" key="2">
    <source>
        <dbReference type="Proteomes" id="UP001416858"/>
    </source>
</evidence>
<keyword evidence="2" id="KW-1185">Reference proteome</keyword>
<sequence>MTRNLTLSLADLADAKIARAFKIVRNLNPNITLPEIRQCSNDFSPVANWLLASSSIEDYVANLIAVRDVANELHEHDIQSKMSDAETGLEIRLTDLDSWIEINSPFLSPELSPSVFLYLETLNASDWFASLGKPVEENVNVVHDYSPDTTLTYICVGIQNSIVEMIMDRTGCHHACLTPLFSKLNEILDGMMAAKLNKTPATMLQFDPNDVRGLILHACLEMEYPDGHSAFATECCQWITRGKLPIGWNGAFPDGKLVLT</sequence>
<gene>
    <name evidence="1" type="ORF">Rcae01_01052</name>
</gene>
<accession>A0ABP9VK88</accession>
<dbReference type="EMBL" id="BAABRO010000002">
    <property type="protein sequence ID" value="GAA5505607.1"/>
    <property type="molecule type" value="Genomic_DNA"/>
</dbReference>
<protein>
    <submittedName>
        <fullName evidence="1">Uncharacterized protein</fullName>
    </submittedName>
</protein>
<dbReference type="Proteomes" id="UP001416858">
    <property type="component" value="Unassembled WGS sequence"/>
</dbReference>
<reference evidence="1 2" key="1">
    <citation type="submission" date="2024-02" db="EMBL/GenBank/DDBJ databases">
        <title>Rhodopirellula caenicola NBRC 110016.</title>
        <authorList>
            <person name="Ichikawa N."/>
            <person name="Katano-Makiyama Y."/>
            <person name="Hidaka K."/>
        </authorList>
    </citation>
    <scope>NUCLEOTIDE SEQUENCE [LARGE SCALE GENOMIC DNA]</scope>
    <source>
        <strain evidence="1 2">NBRC 110016</strain>
    </source>
</reference>